<dbReference type="EC" id="1.1.1.25" evidence="4"/>
<dbReference type="Pfam" id="PF18317">
    <property type="entry name" value="SDH_C"/>
    <property type="match status" value="1"/>
</dbReference>
<dbReference type="GO" id="GO:0005829">
    <property type="term" value="C:cytosol"/>
    <property type="evidence" value="ECO:0007669"/>
    <property type="project" value="TreeGrafter"/>
</dbReference>
<dbReference type="EMBL" id="CP042304">
    <property type="protein sequence ID" value="QDZ13183.1"/>
    <property type="molecule type" value="Genomic_DNA"/>
</dbReference>
<dbReference type="InterPro" id="IPR046346">
    <property type="entry name" value="Aminoacid_DH-like_N_sf"/>
</dbReference>
<name>A0A5B8LYG7_9HYPH</name>
<dbReference type="GO" id="GO:0019632">
    <property type="term" value="P:shikimate metabolic process"/>
    <property type="evidence" value="ECO:0007669"/>
    <property type="project" value="TreeGrafter"/>
</dbReference>
<dbReference type="NCBIfam" id="NF009201">
    <property type="entry name" value="PRK12549.1"/>
    <property type="match status" value="1"/>
</dbReference>
<protein>
    <recommendedName>
        <fullName evidence="4">Shikimate dehydrogenase (NADP(+))</fullName>
        <shortName evidence="4">SDH</shortName>
        <ecNumber evidence="4">1.1.1.25</ecNumber>
    </recommendedName>
</protein>
<comment type="subunit">
    <text evidence="4">Homodimer.</text>
</comment>
<evidence type="ECO:0000256" key="2">
    <source>
        <dbReference type="ARBA" id="ARBA00023002"/>
    </source>
</evidence>
<keyword evidence="3 4" id="KW-0057">Aromatic amino acid biosynthesis</keyword>
<dbReference type="KEGG" id="dea:FPZ08_04000"/>
<dbReference type="InterPro" id="IPR022893">
    <property type="entry name" value="Shikimate_DH_fam"/>
</dbReference>
<evidence type="ECO:0000256" key="3">
    <source>
        <dbReference type="ARBA" id="ARBA00023141"/>
    </source>
</evidence>
<dbReference type="GO" id="GO:0009073">
    <property type="term" value="P:aromatic amino acid family biosynthetic process"/>
    <property type="evidence" value="ECO:0007669"/>
    <property type="project" value="UniProtKB-KW"/>
</dbReference>
<keyword evidence="8" id="KW-1185">Reference proteome</keyword>
<dbReference type="HAMAP" id="MF_00222">
    <property type="entry name" value="Shikimate_DH_AroE"/>
    <property type="match status" value="1"/>
</dbReference>
<dbReference type="PANTHER" id="PTHR21089:SF1">
    <property type="entry name" value="BIFUNCTIONAL 3-DEHYDROQUINATE DEHYDRATASE_SHIKIMATE DEHYDROGENASE, CHLOROPLASTIC"/>
    <property type="match status" value="1"/>
</dbReference>
<dbReference type="UniPathway" id="UPA00053">
    <property type="reaction ID" value="UER00087"/>
</dbReference>
<feature type="domain" description="SDH C-terminal" evidence="6">
    <location>
        <begin position="251"/>
        <end position="275"/>
    </location>
</feature>
<feature type="binding site" evidence="4">
    <location>
        <position position="249"/>
    </location>
    <ligand>
        <name>NADP(+)</name>
        <dbReference type="ChEBI" id="CHEBI:58349"/>
    </ligand>
</feature>
<dbReference type="SUPFAM" id="SSF53223">
    <property type="entry name" value="Aminoacid dehydrogenase-like, N-terminal domain"/>
    <property type="match status" value="1"/>
</dbReference>
<dbReference type="GO" id="GO:0008652">
    <property type="term" value="P:amino acid biosynthetic process"/>
    <property type="evidence" value="ECO:0007669"/>
    <property type="project" value="UniProtKB-KW"/>
</dbReference>
<evidence type="ECO:0000259" key="6">
    <source>
        <dbReference type="Pfam" id="PF18317"/>
    </source>
</evidence>
<feature type="binding site" evidence="4">
    <location>
        <position position="111"/>
    </location>
    <ligand>
        <name>shikimate</name>
        <dbReference type="ChEBI" id="CHEBI:36208"/>
    </ligand>
</feature>
<feature type="binding site" evidence="4">
    <location>
        <begin position="135"/>
        <end position="139"/>
    </location>
    <ligand>
        <name>NADP(+)</name>
        <dbReference type="ChEBI" id="CHEBI:58349"/>
    </ligand>
</feature>
<comment type="pathway">
    <text evidence="1 4">Metabolic intermediate biosynthesis; chorismate biosynthesis; chorismate from D-erythrose 4-phosphate and phosphoenolpyruvate: step 4/7.</text>
</comment>
<sequence>MPRPDGITIGLVGRGIAASLSPLMHEQEGARQGLDYRYHLIDFDRLELDDTSLPDILAEARDLGFAGLNVTYPFKQAILPLLDDLAPDAAAIGAVNTVVLGGARSVGHNTDCWGFAESFRRDLPHVARGRVLQLGSGGAGAAVSQALLQCGAERLDIYDTDAPRAEALAERLRRLLGASAQAVTDVASAAKGADGIVNATPVGMTRHPGLPIDAALLESRHWVADVVYFPLETELVRHARALGCSVLSGGGMAVYQAVRAFELFSGRQPDPVAMTASFSAAVKA</sequence>
<proteinExistence type="inferred from homology"/>
<dbReference type="CDD" id="cd01065">
    <property type="entry name" value="NAD_bind_Shikimate_DH"/>
    <property type="match status" value="1"/>
</dbReference>
<reference evidence="7 8" key="1">
    <citation type="submission" date="2019-07" db="EMBL/GenBank/DDBJ databases">
        <title>Full genome sequence of Devosia sp. Gsoil 520.</title>
        <authorList>
            <person name="Im W.-T."/>
        </authorList>
    </citation>
    <scope>NUCLEOTIDE SEQUENCE [LARGE SCALE GENOMIC DNA]</scope>
    <source>
        <strain evidence="7 8">Gsoil 520</strain>
    </source>
</reference>
<dbReference type="Gene3D" id="3.40.50.10860">
    <property type="entry name" value="Leucine Dehydrogenase, chain A, domain 1"/>
    <property type="match status" value="1"/>
</dbReference>
<feature type="active site" description="Proton acceptor" evidence="4">
    <location>
        <position position="75"/>
    </location>
</feature>
<feature type="binding site" evidence="4">
    <location>
        <position position="228"/>
    </location>
    <ligand>
        <name>shikimate</name>
        <dbReference type="ChEBI" id="CHEBI:36208"/>
    </ligand>
</feature>
<accession>A0A5B8LYG7</accession>
<evidence type="ECO:0000256" key="1">
    <source>
        <dbReference type="ARBA" id="ARBA00004871"/>
    </source>
</evidence>
<dbReference type="InterPro" id="IPR041121">
    <property type="entry name" value="SDH_C"/>
</dbReference>
<feature type="binding site" evidence="4">
    <location>
        <position position="226"/>
    </location>
    <ligand>
        <name>NADP(+)</name>
        <dbReference type="ChEBI" id="CHEBI:58349"/>
    </ligand>
</feature>
<comment type="similarity">
    <text evidence="4">Belongs to the shikimate dehydrogenase family.</text>
</comment>
<dbReference type="OrthoDB" id="9792692at2"/>
<dbReference type="GO" id="GO:0050661">
    <property type="term" value="F:NADP binding"/>
    <property type="evidence" value="ECO:0007669"/>
    <property type="project" value="TreeGrafter"/>
</dbReference>
<feature type="binding site" evidence="4">
    <location>
        <begin position="19"/>
        <end position="21"/>
    </location>
    <ligand>
        <name>shikimate</name>
        <dbReference type="ChEBI" id="CHEBI:36208"/>
    </ligand>
</feature>
<dbReference type="SUPFAM" id="SSF51735">
    <property type="entry name" value="NAD(P)-binding Rossmann-fold domains"/>
    <property type="match status" value="1"/>
</dbReference>
<keyword evidence="4" id="KW-0521">NADP</keyword>
<organism evidence="7 8">
    <name type="scientific">Devosia ginsengisoli</name>
    <dbReference type="NCBI Taxonomy" id="400770"/>
    <lineage>
        <taxon>Bacteria</taxon>
        <taxon>Pseudomonadati</taxon>
        <taxon>Pseudomonadota</taxon>
        <taxon>Alphaproteobacteria</taxon>
        <taxon>Hyphomicrobiales</taxon>
        <taxon>Devosiaceae</taxon>
        <taxon>Devosia</taxon>
    </lineage>
</organism>
<evidence type="ECO:0000259" key="5">
    <source>
        <dbReference type="Pfam" id="PF08501"/>
    </source>
</evidence>
<feature type="domain" description="Shikimate dehydrogenase substrate binding N-terminal" evidence="5">
    <location>
        <begin position="11"/>
        <end position="98"/>
    </location>
</feature>
<dbReference type="AlphaFoldDB" id="A0A5B8LYG7"/>
<comment type="catalytic activity">
    <reaction evidence="4">
        <text>shikimate + NADP(+) = 3-dehydroshikimate + NADPH + H(+)</text>
        <dbReference type="Rhea" id="RHEA:17737"/>
        <dbReference type="ChEBI" id="CHEBI:15378"/>
        <dbReference type="ChEBI" id="CHEBI:16630"/>
        <dbReference type="ChEBI" id="CHEBI:36208"/>
        <dbReference type="ChEBI" id="CHEBI:57783"/>
        <dbReference type="ChEBI" id="CHEBI:58349"/>
        <dbReference type="EC" id="1.1.1.25"/>
    </reaction>
</comment>
<dbReference type="GO" id="GO:0009423">
    <property type="term" value="P:chorismate biosynthetic process"/>
    <property type="evidence" value="ECO:0007669"/>
    <property type="project" value="UniProtKB-UniRule"/>
</dbReference>
<dbReference type="Proteomes" id="UP000315364">
    <property type="component" value="Chromosome"/>
</dbReference>
<dbReference type="InterPro" id="IPR036291">
    <property type="entry name" value="NAD(P)-bd_dom_sf"/>
</dbReference>
<feature type="binding site" evidence="4">
    <location>
        <position position="96"/>
    </location>
    <ligand>
        <name>shikimate</name>
        <dbReference type="ChEBI" id="CHEBI:36208"/>
    </ligand>
</feature>
<evidence type="ECO:0000313" key="7">
    <source>
        <dbReference type="EMBL" id="QDZ13183.1"/>
    </source>
</evidence>
<comment type="function">
    <text evidence="4">Involved in the biosynthesis of the chorismate, which leads to the biosynthesis of aromatic amino acids. Catalyzes the reversible NADPH linked reduction of 3-dehydroshikimate (DHSA) to yield shikimate (SA).</text>
</comment>
<evidence type="ECO:0000313" key="8">
    <source>
        <dbReference type="Proteomes" id="UP000315364"/>
    </source>
</evidence>
<feature type="binding site" evidence="4">
    <location>
        <position position="71"/>
    </location>
    <ligand>
        <name>shikimate</name>
        <dbReference type="ChEBI" id="CHEBI:36208"/>
    </ligand>
</feature>
<feature type="binding site" evidence="4">
    <location>
        <position position="256"/>
    </location>
    <ligand>
        <name>shikimate</name>
        <dbReference type="ChEBI" id="CHEBI:36208"/>
    </ligand>
</feature>
<dbReference type="Pfam" id="PF08501">
    <property type="entry name" value="Shikimate_dh_N"/>
    <property type="match status" value="1"/>
</dbReference>
<dbReference type="InterPro" id="IPR013708">
    <property type="entry name" value="Shikimate_DH-bd_N"/>
</dbReference>
<dbReference type="PANTHER" id="PTHR21089">
    <property type="entry name" value="SHIKIMATE DEHYDROGENASE"/>
    <property type="match status" value="1"/>
</dbReference>
<dbReference type="GO" id="GO:0004764">
    <property type="term" value="F:shikimate 3-dehydrogenase (NADP+) activity"/>
    <property type="evidence" value="ECO:0007669"/>
    <property type="project" value="UniProtKB-UniRule"/>
</dbReference>
<evidence type="ECO:0000256" key="4">
    <source>
        <dbReference type="HAMAP-Rule" id="MF_00222"/>
    </source>
</evidence>
<gene>
    <name evidence="4" type="primary">aroE</name>
    <name evidence="7" type="ORF">FPZ08_04000</name>
</gene>
<keyword evidence="4" id="KW-0028">Amino-acid biosynthesis</keyword>
<dbReference type="Gene3D" id="3.40.50.720">
    <property type="entry name" value="NAD(P)-binding Rossmann-like Domain"/>
    <property type="match status" value="1"/>
</dbReference>
<dbReference type="NCBIfam" id="NF001319">
    <property type="entry name" value="PRK00258.3-3"/>
    <property type="match status" value="1"/>
</dbReference>
<keyword evidence="2 4" id="KW-0560">Oxidoreductase</keyword>
<comment type="caution">
    <text evidence="4">Lacks conserved residue(s) required for the propagation of feature annotation.</text>
</comment>